<proteinExistence type="predicted"/>
<sequence length="50" mass="4633">MALSSLAGRAMGASTFGSSSGGAVANSLGGVVAEADPAAATIIVIPALDE</sequence>
<organism evidence="1 2">
    <name type="scientific">Mycobacterium ulcerans str. Harvey</name>
    <dbReference type="NCBI Taxonomy" id="1299332"/>
    <lineage>
        <taxon>Bacteria</taxon>
        <taxon>Bacillati</taxon>
        <taxon>Actinomycetota</taxon>
        <taxon>Actinomycetes</taxon>
        <taxon>Mycobacteriales</taxon>
        <taxon>Mycobacteriaceae</taxon>
        <taxon>Mycobacterium</taxon>
        <taxon>Mycobacterium ulcerans group</taxon>
    </lineage>
</organism>
<gene>
    <name evidence="1" type="ORF">I551_8748</name>
</gene>
<name>A0ABN0R9W7_MYCUL</name>
<accession>A0ABN0R9W7</accession>
<comment type="caution">
    <text evidence="1">The sequence shown here is derived from an EMBL/GenBank/DDBJ whole genome shotgun (WGS) entry which is preliminary data.</text>
</comment>
<reference evidence="1 2" key="1">
    <citation type="submission" date="2014-01" db="EMBL/GenBank/DDBJ databases">
        <authorList>
            <person name="Dobos K."/>
            <person name="Lenaerts A."/>
            <person name="Ordway D."/>
            <person name="DeGroote M.A."/>
            <person name="Parker T."/>
            <person name="Sizemore C."/>
            <person name="Tallon L.J."/>
            <person name="Sadzewicz L.K."/>
            <person name="Sengamalay N."/>
            <person name="Fraser C.M."/>
            <person name="Hine E."/>
            <person name="Shefchek K.A."/>
            <person name="Das S.P."/>
            <person name="Tettelin H."/>
        </authorList>
    </citation>
    <scope>NUCLEOTIDE SEQUENCE [LARGE SCALE GENOMIC DNA]</scope>
    <source>
        <strain evidence="1 2">Harvey</strain>
    </source>
</reference>
<evidence type="ECO:0000313" key="2">
    <source>
        <dbReference type="Proteomes" id="UP000020681"/>
    </source>
</evidence>
<protein>
    <submittedName>
        <fullName evidence="1">PPE family domain protein</fullName>
    </submittedName>
</protein>
<keyword evidence="2" id="KW-1185">Reference proteome</keyword>
<dbReference type="EMBL" id="JAOL01000027">
    <property type="protein sequence ID" value="EUA93977.1"/>
    <property type="molecule type" value="Genomic_DNA"/>
</dbReference>
<evidence type="ECO:0000313" key="1">
    <source>
        <dbReference type="EMBL" id="EUA93977.1"/>
    </source>
</evidence>
<dbReference type="Proteomes" id="UP000020681">
    <property type="component" value="Unassembled WGS sequence"/>
</dbReference>